<evidence type="ECO:0000256" key="4">
    <source>
        <dbReference type="ARBA" id="ARBA00022692"/>
    </source>
</evidence>
<keyword evidence="6 12" id="KW-0067">ATP-binding</keyword>
<evidence type="ECO:0000256" key="3">
    <source>
        <dbReference type="ARBA" id="ARBA00022475"/>
    </source>
</evidence>
<evidence type="ECO:0000256" key="2">
    <source>
        <dbReference type="ARBA" id="ARBA00022448"/>
    </source>
</evidence>
<dbReference type="InterPro" id="IPR003439">
    <property type="entry name" value="ABC_transporter-like_ATP-bd"/>
</dbReference>
<name>A0A1T5BGW2_9FIRM</name>
<dbReference type="InterPro" id="IPR036640">
    <property type="entry name" value="ABC1_TM_sf"/>
</dbReference>
<feature type="transmembrane region" description="Helical" evidence="9">
    <location>
        <begin position="279"/>
        <end position="303"/>
    </location>
</feature>
<dbReference type="OrthoDB" id="9762778at2"/>
<feature type="domain" description="ABC transmembrane type-1" evidence="11">
    <location>
        <begin position="17"/>
        <end position="304"/>
    </location>
</feature>
<feature type="transmembrane region" description="Helical" evidence="9">
    <location>
        <begin position="236"/>
        <end position="259"/>
    </location>
</feature>
<dbReference type="Proteomes" id="UP000243406">
    <property type="component" value="Unassembled WGS sequence"/>
</dbReference>
<dbReference type="InterPro" id="IPR039421">
    <property type="entry name" value="Type_1_exporter"/>
</dbReference>
<evidence type="ECO:0000256" key="9">
    <source>
        <dbReference type="SAM" id="Phobius"/>
    </source>
</evidence>
<feature type="transmembrane region" description="Helical" evidence="9">
    <location>
        <begin position="21"/>
        <end position="41"/>
    </location>
</feature>
<dbReference type="Gene3D" id="1.20.1560.10">
    <property type="entry name" value="ABC transporter type 1, transmembrane domain"/>
    <property type="match status" value="1"/>
</dbReference>
<gene>
    <name evidence="12" type="ORF">SAMN02745120_1603</name>
</gene>
<dbReference type="PROSITE" id="PS00211">
    <property type="entry name" value="ABC_TRANSPORTER_1"/>
    <property type="match status" value="1"/>
</dbReference>
<dbReference type="SUPFAM" id="SSF90123">
    <property type="entry name" value="ABC transporter transmembrane region"/>
    <property type="match status" value="1"/>
</dbReference>
<evidence type="ECO:0000256" key="6">
    <source>
        <dbReference type="ARBA" id="ARBA00022840"/>
    </source>
</evidence>
<dbReference type="CDD" id="cd18548">
    <property type="entry name" value="ABC_6TM_Tm287_like"/>
    <property type="match status" value="1"/>
</dbReference>
<feature type="domain" description="ABC transporter" evidence="10">
    <location>
        <begin position="338"/>
        <end position="574"/>
    </location>
</feature>
<dbReference type="SUPFAM" id="SSF52540">
    <property type="entry name" value="P-loop containing nucleoside triphosphate hydrolases"/>
    <property type="match status" value="1"/>
</dbReference>
<keyword evidence="7 9" id="KW-1133">Transmembrane helix</keyword>
<evidence type="ECO:0000256" key="8">
    <source>
        <dbReference type="ARBA" id="ARBA00023136"/>
    </source>
</evidence>
<evidence type="ECO:0000259" key="10">
    <source>
        <dbReference type="PROSITE" id="PS50893"/>
    </source>
</evidence>
<accession>A0A1T5BGW2</accession>
<dbReference type="PANTHER" id="PTHR43394">
    <property type="entry name" value="ATP-DEPENDENT PERMEASE MDL1, MITOCHONDRIAL"/>
    <property type="match status" value="1"/>
</dbReference>
<protein>
    <submittedName>
        <fullName evidence="12">ATP-binding cassette, subfamily B</fullName>
    </submittedName>
</protein>
<keyword evidence="2" id="KW-0813">Transport</keyword>
<evidence type="ECO:0000313" key="12">
    <source>
        <dbReference type="EMBL" id="SKB46317.1"/>
    </source>
</evidence>
<dbReference type="PANTHER" id="PTHR43394:SF1">
    <property type="entry name" value="ATP-BINDING CASSETTE SUB-FAMILY B MEMBER 10, MITOCHONDRIAL"/>
    <property type="match status" value="1"/>
</dbReference>
<organism evidence="12 13">
    <name type="scientific">Acetoanaerobium noterae</name>
    <dbReference type="NCBI Taxonomy" id="745369"/>
    <lineage>
        <taxon>Bacteria</taxon>
        <taxon>Bacillati</taxon>
        <taxon>Bacillota</taxon>
        <taxon>Clostridia</taxon>
        <taxon>Peptostreptococcales</taxon>
        <taxon>Filifactoraceae</taxon>
        <taxon>Acetoanaerobium</taxon>
    </lineage>
</organism>
<dbReference type="GO" id="GO:0005886">
    <property type="term" value="C:plasma membrane"/>
    <property type="evidence" value="ECO:0007669"/>
    <property type="project" value="UniProtKB-SubCell"/>
</dbReference>
<keyword evidence="13" id="KW-1185">Reference proteome</keyword>
<dbReference type="GO" id="GO:0016887">
    <property type="term" value="F:ATP hydrolysis activity"/>
    <property type="evidence" value="ECO:0007669"/>
    <property type="project" value="InterPro"/>
</dbReference>
<reference evidence="13" key="1">
    <citation type="submission" date="2017-02" db="EMBL/GenBank/DDBJ databases">
        <authorList>
            <person name="Varghese N."/>
            <person name="Submissions S."/>
        </authorList>
    </citation>
    <scope>NUCLEOTIDE SEQUENCE [LARGE SCALE GENOMIC DNA]</scope>
    <source>
        <strain evidence="13">ATCC 35199</strain>
    </source>
</reference>
<evidence type="ECO:0000256" key="5">
    <source>
        <dbReference type="ARBA" id="ARBA00022741"/>
    </source>
</evidence>
<dbReference type="AlphaFoldDB" id="A0A1T5BGW2"/>
<sequence>MIKKLARYIQGYKKDSILTPIFVMLEVIMEVLIPFLMADLIDKGIDGGNIPLIIKLGLALLIGALISLFFGALAGKTAATASAGFAKNLRKGMFYNIQDFSFSNVDKFSNSSLITRLTTDVTNVQMSYQMIIRNAARSPLMLIFALTAAFGISSKLSLIFLTMIPGLGIGLYLIIKNAFPIFERVFKSYDNLNRIVQENLSGIRVVKSFIREEHEIDKFSKTSEEISKDFIKAEKLLAFNMPLMQFSVYSCMLLLSWFGARAVVASGNNPALGLSTGQLMSLITYTMQILMSLMMLSMVLVMITISKASARRIVEVLDEQTDIKNPSSPIYEVENGDIEFENVNFKYSDSADKLCLENINIKIKSGETIGIIGGTGSSKTTLVQLIPRLYDVSSGAVKVAGIDVRNYDIKSLRKSVSMVLQKNVLFSGTIKENLKWGNPDATDEEIKEACSIAQADGFIENFPDKYETYIEQGGTNVSGGQKQRLCIARALLSNPKVLILDDSTSAVDTKTDSHIRKELLSSMPNTTKIIIGQRISSISEADKILVMDDGKIVDYGTHEELIISSSIYREVYESQSKGVLGSEA</sequence>
<dbReference type="RefSeq" id="WP_079589463.1">
    <property type="nucleotide sequence ID" value="NZ_FUYN01000003.1"/>
</dbReference>
<evidence type="ECO:0000256" key="1">
    <source>
        <dbReference type="ARBA" id="ARBA00004651"/>
    </source>
</evidence>
<dbReference type="Pfam" id="PF00664">
    <property type="entry name" value="ABC_membrane"/>
    <property type="match status" value="1"/>
</dbReference>
<dbReference type="PROSITE" id="PS50929">
    <property type="entry name" value="ABC_TM1F"/>
    <property type="match status" value="1"/>
</dbReference>
<dbReference type="PROSITE" id="PS50893">
    <property type="entry name" value="ABC_TRANSPORTER_2"/>
    <property type="match status" value="1"/>
</dbReference>
<keyword evidence="3" id="KW-1003">Cell membrane</keyword>
<evidence type="ECO:0000259" key="11">
    <source>
        <dbReference type="PROSITE" id="PS50929"/>
    </source>
</evidence>
<proteinExistence type="predicted"/>
<dbReference type="Gene3D" id="3.40.50.300">
    <property type="entry name" value="P-loop containing nucleotide triphosphate hydrolases"/>
    <property type="match status" value="1"/>
</dbReference>
<keyword evidence="5" id="KW-0547">Nucleotide-binding</keyword>
<keyword evidence="8 9" id="KW-0472">Membrane</keyword>
<evidence type="ECO:0000313" key="13">
    <source>
        <dbReference type="Proteomes" id="UP000243406"/>
    </source>
</evidence>
<comment type="subcellular location">
    <subcellularLocation>
        <location evidence="1">Cell membrane</location>
        <topology evidence="1">Multi-pass membrane protein</topology>
    </subcellularLocation>
</comment>
<feature type="transmembrane region" description="Helical" evidence="9">
    <location>
        <begin position="135"/>
        <end position="152"/>
    </location>
</feature>
<dbReference type="Pfam" id="PF00005">
    <property type="entry name" value="ABC_tran"/>
    <property type="match status" value="1"/>
</dbReference>
<dbReference type="GO" id="GO:0005524">
    <property type="term" value="F:ATP binding"/>
    <property type="evidence" value="ECO:0007669"/>
    <property type="project" value="UniProtKB-KW"/>
</dbReference>
<dbReference type="InterPro" id="IPR017871">
    <property type="entry name" value="ABC_transporter-like_CS"/>
</dbReference>
<dbReference type="EMBL" id="FUYN01000003">
    <property type="protein sequence ID" value="SKB46317.1"/>
    <property type="molecule type" value="Genomic_DNA"/>
</dbReference>
<feature type="transmembrane region" description="Helical" evidence="9">
    <location>
        <begin position="158"/>
        <end position="175"/>
    </location>
</feature>
<dbReference type="FunFam" id="3.40.50.300:FF:000221">
    <property type="entry name" value="Multidrug ABC transporter ATP-binding protein"/>
    <property type="match status" value="1"/>
</dbReference>
<dbReference type="GO" id="GO:0015421">
    <property type="term" value="F:ABC-type oligopeptide transporter activity"/>
    <property type="evidence" value="ECO:0007669"/>
    <property type="project" value="TreeGrafter"/>
</dbReference>
<dbReference type="SMART" id="SM00382">
    <property type="entry name" value="AAA"/>
    <property type="match status" value="1"/>
</dbReference>
<keyword evidence="4 9" id="KW-0812">Transmembrane</keyword>
<feature type="transmembrane region" description="Helical" evidence="9">
    <location>
        <begin position="53"/>
        <end position="74"/>
    </location>
</feature>
<evidence type="ECO:0000256" key="7">
    <source>
        <dbReference type="ARBA" id="ARBA00022989"/>
    </source>
</evidence>
<dbReference type="InterPro" id="IPR027417">
    <property type="entry name" value="P-loop_NTPase"/>
</dbReference>
<dbReference type="InterPro" id="IPR003593">
    <property type="entry name" value="AAA+_ATPase"/>
</dbReference>
<dbReference type="InterPro" id="IPR011527">
    <property type="entry name" value="ABC1_TM_dom"/>
</dbReference>